<organism evidence="2 3">
    <name type="scientific">Acropora cervicornis</name>
    <name type="common">Staghorn coral</name>
    <dbReference type="NCBI Taxonomy" id="6130"/>
    <lineage>
        <taxon>Eukaryota</taxon>
        <taxon>Metazoa</taxon>
        <taxon>Cnidaria</taxon>
        <taxon>Anthozoa</taxon>
        <taxon>Hexacorallia</taxon>
        <taxon>Scleractinia</taxon>
        <taxon>Astrocoeniina</taxon>
        <taxon>Acroporidae</taxon>
        <taxon>Acropora</taxon>
    </lineage>
</organism>
<dbReference type="Pfam" id="PF17921">
    <property type="entry name" value="Integrase_H2C2"/>
    <property type="match status" value="1"/>
</dbReference>
<reference evidence="2" key="1">
    <citation type="journal article" date="2023" name="G3 (Bethesda)">
        <title>Whole genome assembly and annotation of the endangered Caribbean coral Acropora cervicornis.</title>
        <authorList>
            <person name="Selwyn J.D."/>
            <person name="Vollmer S.V."/>
        </authorList>
    </citation>
    <scope>NUCLEOTIDE SEQUENCE</scope>
    <source>
        <strain evidence="2">K2</strain>
    </source>
</reference>
<dbReference type="InterPro" id="IPR041588">
    <property type="entry name" value="Integrase_H2C2"/>
</dbReference>
<dbReference type="PANTHER" id="PTHR37984:SF7">
    <property type="entry name" value="INTEGRASE CATALYTIC DOMAIN-CONTAINING PROTEIN"/>
    <property type="match status" value="1"/>
</dbReference>
<evidence type="ECO:0000259" key="1">
    <source>
        <dbReference type="Pfam" id="PF17921"/>
    </source>
</evidence>
<dbReference type="FunFam" id="1.10.340.70:FF:000003">
    <property type="entry name" value="Protein CBG25708"/>
    <property type="match status" value="1"/>
</dbReference>
<evidence type="ECO:0000313" key="3">
    <source>
        <dbReference type="Proteomes" id="UP001249851"/>
    </source>
</evidence>
<accession>A0AAD9V7P1</accession>
<gene>
    <name evidence="2" type="ORF">P5673_012298</name>
</gene>
<keyword evidence="3" id="KW-1185">Reference proteome</keyword>
<sequence>MSTGRLDKFWNFRDEIAVHEGILIKHSRAVIPKACQPEILCLIHTGHQGIEKGRLCTRQAVYWCGIDKDIEDMLKKCAACQHHQVSNPTETIIQQEALRPWEVLKLSSTRSQDVNPKLKGIFSEFGIPSKVISHTTAHNTQLKTSRTSA</sequence>
<feature type="domain" description="Integrase zinc-binding" evidence="1">
    <location>
        <begin position="31"/>
        <end position="84"/>
    </location>
</feature>
<dbReference type="InterPro" id="IPR050951">
    <property type="entry name" value="Retrovirus_Pol_polyprotein"/>
</dbReference>
<dbReference type="Proteomes" id="UP001249851">
    <property type="component" value="Unassembled WGS sequence"/>
</dbReference>
<name>A0AAD9V7P1_ACRCE</name>
<dbReference type="EMBL" id="JARQWQ010000023">
    <property type="protein sequence ID" value="KAK2564077.1"/>
    <property type="molecule type" value="Genomic_DNA"/>
</dbReference>
<dbReference type="Gene3D" id="1.10.340.70">
    <property type="match status" value="1"/>
</dbReference>
<reference evidence="2" key="2">
    <citation type="journal article" date="2023" name="Science">
        <title>Genomic signatures of disease resistance in endangered staghorn corals.</title>
        <authorList>
            <person name="Vollmer S.V."/>
            <person name="Selwyn J.D."/>
            <person name="Despard B.A."/>
            <person name="Roesel C.L."/>
        </authorList>
    </citation>
    <scope>NUCLEOTIDE SEQUENCE</scope>
    <source>
        <strain evidence="2">K2</strain>
    </source>
</reference>
<protein>
    <recommendedName>
        <fullName evidence="1">Integrase zinc-binding domain-containing protein</fullName>
    </recommendedName>
</protein>
<proteinExistence type="predicted"/>
<evidence type="ECO:0000313" key="2">
    <source>
        <dbReference type="EMBL" id="KAK2564077.1"/>
    </source>
</evidence>
<dbReference type="AlphaFoldDB" id="A0AAD9V7P1"/>
<comment type="caution">
    <text evidence="2">The sequence shown here is derived from an EMBL/GenBank/DDBJ whole genome shotgun (WGS) entry which is preliminary data.</text>
</comment>
<dbReference type="PANTHER" id="PTHR37984">
    <property type="entry name" value="PROTEIN CBG26694"/>
    <property type="match status" value="1"/>
</dbReference>